<dbReference type="Proteomes" id="UP000489600">
    <property type="component" value="Unassembled WGS sequence"/>
</dbReference>
<dbReference type="EMBL" id="CABITT030000001">
    <property type="protein sequence ID" value="VVA92053.1"/>
    <property type="molecule type" value="Genomic_DNA"/>
</dbReference>
<accession>A0A565ASP5</accession>
<evidence type="ECO:0000313" key="2">
    <source>
        <dbReference type="Proteomes" id="UP000489600"/>
    </source>
</evidence>
<name>A0A565ASP5_9BRAS</name>
<dbReference type="AlphaFoldDB" id="A0A565ASP5"/>
<gene>
    <name evidence="1" type="ORF">ANE_LOCUS2498</name>
</gene>
<organism evidence="1 2">
    <name type="scientific">Arabis nemorensis</name>
    <dbReference type="NCBI Taxonomy" id="586526"/>
    <lineage>
        <taxon>Eukaryota</taxon>
        <taxon>Viridiplantae</taxon>
        <taxon>Streptophyta</taxon>
        <taxon>Embryophyta</taxon>
        <taxon>Tracheophyta</taxon>
        <taxon>Spermatophyta</taxon>
        <taxon>Magnoliopsida</taxon>
        <taxon>eudicotyledons</taxon>
        <taxon>Gunneridae</taxon>
        <taxon>Pentapetalae</taxon>
        <taxon>rosids</taxon>
        <taxon>malvids</taxon>
        <taxon>Brassicales</taxon>
        <taxon>Brassicaceae</taxon>
        <taxon>Arabideae</taxon>
        <taxon>Arabis</taxon>
    </lineage>
</organism>
<comment type="caution">
    <text evidence="1">The sequence shown here is derived from an EMBL/GenBank/DDBJ whole genome shotgun (WGS) entry which is preliminary data.</text>
</comment>
<evidence type="ECO:0000313" key="1">
    <source>
        <dbReference type="EMBL" id="VVA92053.1"/>
    </source>
</evidence>
<proteinExistence type="predicted"/>
<dbReference type="OrthoDB" id="4726at2759"/>
<sequence>MDGVSTLTFPMSRESESASRLKSLITDMIPHFSDDYYGGVLSVRYDNRKGRSRKINGGRQQDPASS</sequence>
<reference evidence="1" key="1">
    <citation type="submission" date="2019-07" db="EMBL/GenBank/DDBJ databases">
        <authorList>
            <person name="Dittberner H."/>
        </authorList>
    </citation>
    <scope>NUCLEOTIDE SEQUENCE [LARGE SCALE GENOMIC DNA]</scope>
</reference>
<keyword evidence="2" id="KW-1185">Reference proteome</keyword>
<protein>
    <submittedName>
        <fullName evidence="1">Uncharacterized protein</fullName>
    </submittedName>
</protein>